<protein>
    <recommendedName>
        <fullName evidence="1">T6SS Phospholipase effector Tle1-like catalytic domain-containing protein</fullName>
    </recommendedName>
</protein>
<evidence type="ECO:0000313" key="3">
    <source>
        <dbReference type="Proteomes" id="UP000182987"/>
    </source>
</evidence>
<dbReference type="PANTHER" id="PTHR33840:SF1">
    <property type="entry name" value="TLE1 PHOSPHOLIPASE DOMAIN-CONTAINING PROTEIN"/>
    <property type="match status" value="1"/>
</dbReference>
<dbReference type="OrthoDB" id="4378831at2"/>
<gene>
    <name evidence="2" type="ORF">BJI69_10465</name>
</gene>
<dbReference type="PANTHER" id="PTHR33840">
    <property type="match status" value="1"/>
</dbReference>
<keyword evidence="3" id="KW-1185">Reference proteome</keyword>
<sequence>MKRIIVCADGTWNVQDQINDGSKTRRPTNVTKLARAILPTDANGITQLVIYREGVGTGPGMDKWTGGAFGDGIEDNIVALYRSILYNYEPGDELFFFGFSRGAFTARSLAGFLTFAGLLRKTDDYYTPDFYACYESGQGPGSEAWATAIHHLEGERIFPTIKMIGVWDTVGSLGAPGLLGQVLNDKKYVYHQVGLSDEIENAFHALAIDERRKPFVPTLWEKPPGWRGHLEQVWFAGVHCNVGGGYPHDGLANEALWWLAGEAAALGLAIDTRYLKPFVPHADGQLYDSMDLKYRLMGAYLRPIGTQAHGEEAIHTSVITRLSGNDPKYTPPNAQAYVAQPNMKVATTKPIP</sequence>
<dbReference type="AlphaFoldDB" id="A0A0G9H8Y3"/>
<accession>A0A0G9H8Y3</accession>
<name>A0A0G9H8Y3_9GAMM</name>
<organism evidence="2 3">
    <name type="scientific">Luteibacter rhizovicinus DSM 16549</name>
    <dbReference type="NCBI Taxonomy" id="1440763"/>
    <lineage>
        <taxon>Bacteria</taxon>
        <taxon>Pseudomonadati</taxon>
        <taxon>Pseudomonadota</taxon>
        <taxon>Gammaproteobacteria</taxon>
        <taxon>Lysobacterales</taxon>
        <taxon>Rhodanobacteraceae</taxon>
        <taxon>Luteibacter</taxon>
    </lineage>
</organism>
<dbReference type="InterPro" id="IPR018712">
    <property type="entry name" value="Tle1-like_cat"/>
</dbReference>
<dbReference type="PATRIC" id="fig|1440763.5.peg.3160"/>
<reference evidence="3" key="1">
    <citation type="submission" date="2016-09" db="EMBL/GenBank/DDBJ databases">
        <authorList>
            <person name="Lysoe E."/>
        </authorList>
    </citation>
    <scope>NUCLEOTIDE SEQUENCE [LARGE SCALE GENOMIC DNA]</scope>
    <source>
        <strain evidence="3">LJ96T</strain>
    </source>
</reference>
<dbReference type="RefSeq" id="WP_046968613.1">
    <property type="nucleotide sequence ID" value="NZ_CP017480.1"/>
</dbReference>
<dbReference type="Pfam" id="PF09994">
    <property type="entry name" value="T6SS_Tle1-like_cat"/>
    <property type="match status" value="1"/>
</dbReference>
<dbReference type="KEGG" id="lrz:BJI69_10465"/>
<evidence type="ECO:0000259" key="1">
    <source>
        <dbReference type="Pfam" id="PF09994"/>
    </source>
</evidence>
<evidence type="ECO:0000313" key="2">
    <source>
        <dbReference type="EMBL" id="APG04276.1"/>
    </source>
</evidence>
<dbReference type="Proteomes" id="UP000182987">
    <property type="component" value="Chromosome"/>
</dbReference>
<dbReference type="STRING" id="1440763.BJI69_10465"/>
<dbReference type="EMBL" id="CP017480">
    <property type="protein sequence ID" value="APG04276.1"/>
    <property type="molecule type" value="Genomic_DNA"/>
</dbReference>
<feature type="domain" description="T6SS Phospholipase effector Tle1-like catalytic" evidence="1">
    <location>
        <begin position="2"/>
        <end position="260"/>
    </location>
</feature>
<proteinExistence type="predicted"/>